<evidence type="ECO:0000313" key="2">
    <source>
        <dbReference type="Proteomes" id="UP000790377"/>
    </source>
</evidence>
<keyword evidence="2" id="KW-1185">Reference proteome</keyword>
<dbReference type="Proteomes" id="UP000790377">
    <property type="component" value="Unassembled WGS sequence"/>
</dbReference>
<gene>
    <name evidence="1" type="ORF">BJ138DRAFT_1156130</name>
</gene>
<comment type="caution">
    <text evidence="1">The sequence shown here is derived from an EMBL/GenBank/DDBJ whole genome shotgun (WGS) entry which is preliminary data.</text>
</comment>
<organism evidence="1 2">
    <name type="scientific">Hygrophoropsis aurantiaca</name>
    <dbReference type="NCBI Taxonomy" id="72124"/>
    <lineage>
        <taxon>Eukaryota</taxon>
        <taxon>Fungi</taxon>
        <taxon>Dikarya</taxon>
        <taxon>Basidiomycota</taxon>
        <taxon>Agaricomycotina</taxon>
        <taxon>Agaricomycetes</taxon>
        <taxon>Agaricomycetidae</taxon>
        <taxon>Boletales</taxon>
        <taxon>Coniophorineae</taxon>
        <taxon>Hygrophoropsidaceae</taxon>
        <taxon>Hygrophoropsis</taxon>
    </lineage>
</organism>
<reference evidence="1" key="1">
    <citation type="journal article" date="2021" name="New Phytol.">
        <title>Evolutionary innovations through gain and loss of genes in the ectomycorrhizal Boletales.</title>
        <authorList>
            <person name="Wu G."/>
            <person name="Miyauchi S."/>
            <person name="Morin E."/>
            <person name="Kuo A."/>
            <person name="Drula E."/>
            <person name="Varga T."/>
            <person name="Kohler A."/>
            <person name="Feng B."/>
            <person name="Cao Y."/>
            <person name="Lipzen A."/>
            <person name="Daum C."/>
            <person name="Hundley H."/>
            <person name="Pangilinan J."/>
            <person name="Johnson J."/>
            <person name="Barry K."/>
            <person name="LaButti K."/>
            <person name="Ng V."/>
            <person name="Ahrendt S."/>
            <person name="Min B."/>
            <person name="Choi I.G."/>
            <person name="Park H."/>
            <person name="Plett J.M."/>
            <person name="Magnuson J."/>
            <person name="Spatafora J.W."/>
            <person name="Nagy L.G."/>
            <person name="Henrissat B."/>
            <person name="Grigoriev I.V."/>
            <person name="Yang Z.L."/>
            <person name="Xu J."/>
            <person name="Martin F.M."/>
        </authorList>
    </citation>
    <scope>NUCLEOTIDE SEQUENCE</scope>
    <source>
        <strain evidence="1">ATCC 28755</strain>
    </source>
</reference>
<dbReference type="EMBL" id="MU267780">
    <property type="protein sequence ID" value="KAH7909072.1"/>
    <property type="molecule type" value="Genomic_DNA"/>
</dbReference>
<protein>
    <submittedName>
        <fullName evidence="1">Beta-lactamase-like protein</fullName>
    </submittedName>
</protein>
<evidence type="ECO:0000313" key="1">
    <source>
        <dbReference type="EMBL" id="KAH7909072.1"/>
    </source>
</evidence>
<proteinExistence type="predicted"/>
<sequence length="304" mass="32915">MASEITMITLPPPAVDQAYIDVSALEAGHLRVPLDFIVAGSAPTDFMKCPSLAFSLSHSKNHTRLVFDLGVRRDLEAYPPSVQSFLNKTILVDVKQDVAESLVKGGLPPEQVDAVIVSHLHWDHVGDPTPFTKAKFLVGGACRDILTSGYPVNSESGILANSIPVERAQFLTAFEFCTSIGPFPRAFDYFGDGSMYIIDAPGHLPGHVVVFARTSADGAWILLGGDAAHDFRLITGEKEVAYSVDVCGHVTCAHVDKEIAVDTIRRIGMLLKIPRVQVLIAHDYVWYETNKGGPAFLPGVIPPL</sequence>
<name>A0ACB8A766_9AGAM</name>
<accession>A0ACB8A766</accession>